<name>A0A432LZ98_9GAMM</name>
<dbReference type="RefSeq" id="WP_126687202.1">
    <property type="nucleotide sequence ID" value="NZ_RYYV01000046.1"/>
</dbReference>
<dbReference type="Proteomes" id="UP000274358">
    <property type="component" value="Unassembled WGS sequence"/>
</dbReference>
<protein>
    <recommendedName>
        <fullName evidence="3">DUF3800 domain-containing protein</fullName>
    </recommendedName>
</protein>
<organism evidence="1 2">
    <name type="scientific">Dyella choica</name>
    <dbReference type="NCBI Taxonomy" id="1927959"/>
    <lineage>
        <taxon>Bacteria</taxon>
        <taxon>Pseudomonadati</taxon>
        <taxon>Pseudomonadota</taxon>
        <taxon>Gammaproteobacteria</taxon>
        <taxon>Lysobacterales</taxon>
        <taxon>Rhodanobacteraceae</taxon>
        <taxon>Dyella</taxon>
    </lineage>
</organism>
<evidence type="ECO:0000313" key="1">
    <source>
        <dbReference type="EMBL" id="RUL68683.1"/>
    </source>
</evidence>
<dbReference type="EMBL" id="RYYV01000046">
    <property type="protein sequence ID" value="RUL68683.1"/>
    <property type="molecule type" value="Genomic_DNA"/>
</dbReference>
<evidence type="ECO:0008006" key="3">
    <source>
        <dbReference type="Google" id="ProtNLM"/>
    </source>
</evidence>
<keyword evidence="2" id="KW-1185">Reference proteome</keyword>
<sequence length="217" mass="25066">MGQIFYADESGDLGWKFDQPYGKGGSSRHLVIAAVSLPDTDDHRPERVMKDVYHGARWDHTKEKKWIKAPDKARNHFAHKAAELAKNHGQVNYHAIVVEKQKVLPHLRDDGNKLYNYMVKLLLVNEMAKHNLVEFIPDPRSIKVDSGNSMHDYLSIWLGFELKVPTQLRTQKIESKYSKNLQFTDFLSGVVHSHFEFNKSAQFNVLAPHIKLTKLFF</sequence>
<accession>A0A432LZ98</accession>
<evidence type="ECO:0000313" key="2">
    <source>
        <dbReference type="Proteomes" id="UP000274358"/>
    </source>
</evidence>
<dbReference type="OrthoDB" id="6914078at2"/>
<dbReference type="AlphaFoldDB" id="A0A432LZ98"/>
<proteinExistence type="predicted"/>
<comment type="caution">
    <text evidence="1">The sequence shown here is derived from an EMBL/GenBank/DDBJ whole genome shotgun (WGS) entry which is preliminary data.</text>
</comment>
<gene>
    <name evidence="1" type="ORF">EKH80_23330</name>
</gene>
<reference evidence="1 2" key="1">
    <citation type="submission" date="2018-12" db="EMBL/GenBank/DDBJ databases">
        <title>Dyella dinghuensis sp. nov. DHOA06 and Dyella choica sp. nov. 4M-K27, isolated from forest soil.</title>
        <authorList>
            <person name="Qiu L.-H."/>
            <person name="Gao Z.-H."/>
        </authorList>
    </citation>
    <scope>NUCLEOTIDE SEQUENCE [LARGE SCALE GENOMIC DNA]</scope>
    <source>
        <strain evidence="1 2">4M-K27</strain>
    </source>
</reference>
<dbReference type="Pfam" id="PF12686">
    <property type="entry name" value="DUF3800"/>
    <property type="match status" value="1"/>
</dbReference>
<dbReference type="InterPro" id="IPR024524">
    <property type="entry name" value="DUF3800"/>
</dbReference>